<protein>
    <submittedName>
        <fullName evidence="2">Uncharacterized protein</fullName>
    </submittedName>
</protein>
<dbReference type="AlphaFoldDB" id="A0A0K8T0X3"/>
<feature type="non-terminal residue" evidence="2">
    <location>
        <position position="1"/>
    </location>
</feature>
<sequence>AEDLRLCSAILNREPGTSVKNLIKASQLPRVAKAARLITFPPFNLTVRVSGDDTPYMILDMYVLAMRCLSFTNLNSETSTEVSENLINWLKKKVMPFIPPHEFEKAYSGMMSLIEHRTVDKSRFQTSTVKNRALLKVEDFPESQSTDETPILLRLQYDFKVASDAHTEDSSEAIVSVTANKQSTSSTGCISTARYSCPTKSTPVSETSTVEYSPSFDEVKSVLDIEPDKVNEDEDDAEVDDILSEASPSNSKIECHACKTRLSSKAVVIIGVIVGACGTLALILYCLLFGCCGWVSVSRSSTKCEEEDIDDIDSYLEDYARQRMSIEGNLNRCYCTMADTNQMDVIVALHKRCETLSKKICEVIHEISNERVFEQTASMEMLRDFIRN</sequence>
<feature type="non-terminal residue" evidence="2">
    <location>
        <position position="388"/>
    </location>
</feature>
<evidence type="ECO:0000313" key="2">
    <source>
        <dbReference type="EMBL" id="JAG59006.1"/>
    </source>
</evidence>
<keyword evidence="1" id="KW-0812">Transmembrane</keyword>
<dbReference type="EMBL" id="GBRD01006815">
    <property type="protein sequence ID" value="JAG59006.1"/>
    <property type="molecule type" value="Transcribed_RNA"/>
</dbReference>
<proteinExistence type="predicted"/>
<keyword evidence="1" id="KW-0472">Membrane</keyword>
<evidence type="ECO:0000256" key="1">
    <source>
        <dbReference type="SAM" id="Phobius"/>
    </source>
</evidence>
<reference evidence="2" key="1">
    <citation type="submission" date="2014-09" db="EMBL/GenBank/DDBJ databases">
        <authorList>
            <person name="Magalhaes I.L.F."/>
            <person name="Oliveira U."/>
            <person name="Santos F.R."/>
            <person name="Vidigal T.H.D.A."/>
            <person name="Brescovit A.D."/>
            <person name="Santos A.J."/>
        </authorList>
    </citation>
    <scope>NUCLEOTIDE SEQUENCE</scope>
</reference>
<name>A0A0K8T0X3_LYGHE</name>
<keyword evidence="1" id="KW-1133">Transmembrane helix</keyword>
<accession>A0A0K8T0X3</accession>
<feature type="transmembrane region" description="Helical" evidence="1">
    <location>
        <begin position="266"/>
        <end position="295"/>
    </location>
</feature>
<organism evidence="2">
    <name type="scientific">Lygus hesperus</name>
    <name type="common">Western plant bug</name>
    <dbReference type="NCBI Taxonomy" id="30085"/>
    <lineage>
        <taxon>Eukaryota</taxon>
        <taxon>Metazoa</taxon>
        <taxon>Ecdysozoa</taxon>
        <taxon>Arthropoda</taxon>
        <taxon>Hexapoda</taxon>
        <taxon>Insecta</taxon>
        <taxon>Pterygota</taxon>
        <taxon>Neoptera</taxon>
        <taxon>Paraneoptera</taxon>
        <taxon>Hemiptera</taxon>
        <taxon>Heteroptera</taxon>
        <taxon>Panheteroptera</taxon>
        <taxon>Cimicomorpha</taxon>
        <taxon>Miridae</taxon>
        <taxon>Mirini</taxon>
        <taxon>Lygus</taxon>
    </lineage>
</organism>